<name>A0A084WS83_ANOSI</name>
<dbReference type="EMBL" id="KE525411">
    <property type="protein sequence ID" value="KFB53077.1"/>
    <property type="molecule type" value="Genomic_DNA"/>
</dbReference>
<protein>
    <submittedName>
        <fullName evidence="2 3">Transcriptional regulator GntR family</fullName>
    </submittedName>
</protein>
<dbReference type="EnsemblMetazoa" id="ASIC021372-RA">
    <property type="protein sequence ID" value="ASIC021372-PA"/>
    <property type="gene ID" value="ASIC021372"/>
</dbReference>
<dbReference type="Proteomes" id="UP000030765">
    <property type="component" value="Unassembled WGS sequence"/>
</dbReference>
<dbReference type="AlphaFoldDB" id="A0A084WS83"/>
<feature type="compositionally biased region" description="Pro residues" evidence="1">
    <location>
        <begin position="92"/>
        <end position="102"/>
    </location>
</feature>
<accession>A0A084WS83</accession>
<sequence length="190" mass="21608">MHGNFQSSPRELHSWDESTRISHDSFGNGSRTVKFAYQIIELWKRKLTNNRAMMMAMAMATGLPVAAEATEDGWSRRHRRNCCLGSRSSYPFPRPRLQPPSPQGSDPISVDKLLHVEWQDRGTRRILSSDRLENGITKPISKVDFVRRGTIRMACSGSVKSFRAPPEYVQHIRSESGSVSRTSFCTLMEH</sequence>
<evidence type="ECO:0000313" key="4">
    <source>
        <dbReference type="Proteomes" id="UP000030765"/>
    </source>
</evidence>
<organism evidence="2">
    <name type="scientific">Anopheles sinensis</name>
    <name type="common">Mosquito</name>
    <dbReference type="NCBI Taxonomy" id="74873"/>
    <lineage>
        <taxon>Eukaryota</taxon>
        <taxon>Metazoa</taxon>
        <taxon>Ecdysozoa</taxon>
        <taxon>Arthropoda</taxon>
        <taxon>Hexapoda</taxon>
        <taxon>Insecta</taxon>
        <taxon>Pterygota</taxon>
        <taxon>Neoptera</taxon>
        <taxon>Endopterygota</taxon>
        <taxon>Diptera</taxon>
        <taxon>Nematocera</taxon>
        <taxon>Culicoidea</taxon>
        <taxon>Culicidae</taxon>
        <taxon>Anophelinae</taxon>
        <taxon>Anopheles</taxon>
    </lineage>
</organism>
<evidence type="ECO:0000313" key="2">
    <source>
        <dbReference type="EMBL" id="KFB53077.1"/>
    </source>
</evidence>
<dbReference type="EMBL" id="ATLV01026371">
    <property type="status" value="NOT_ANNOTATED_CDS"/>
    <property type="molecule type" value="Genomic_DNA"/>
</dbReference>
<dbReference type="VEuPathDB" id="VectorBase:ASIC021372"/>
<gene>
    <name evidence="2" type="ORF">ZHAS_00021372</name>
</gene>
<feature type="region of interest" description="Disordered" evidence="1">
    <location>
        <begin position="89"/>
        <end position="108"/>
    </location>
</feature>
<keyword evidence="4" id="KW-1185">Reference proteome</keyword>
<reference evidence="3" key="2">
    <citation type="submission" date="2020-05" db="UniProtKB">
        <authorList>
            <consortium name="EnsemblMetazoa"/>
        </authorList>
    </citation>
    <scope>IDENTIFICATION</scope>
</reference>
<evidence type="ECO:0000256" key="1">
    <source>
        <dbReference type="SAM" id="MobiDB-lite"/>
    </source>
</evidence>
<reference evidence="2 4" key="1">
    <citation type="journal article" date="2014" name="BMC Genomics">
        <title>Genome sequence of Anopheles sinensis provides insight into genetics basis of mosquito competence for malaria parasites.</title>
        <authorList>
            <person name="Zhou D."/>
            <person name="Zhang D."/>
            <person name="Ding G."/>
            <person name="Shi L."/>
            <person name="Hou Q."/>
            <person name="Ye Y."/>
            <person name="Xu Y."/>
            <person name="Zhou H."/>
            <person name="Xiong C."/>
            <person name="Li S."/>
            <person name="Yu J."/>
            <person name="Hong S."/>
            <person name="Yu X."/>
            <person name="Zou P."/>
            <person name="Chen C."/>
            <person name="Chang X."/>
            <person name="Wang W."/>
            <person name="Lv Y."/>
            <person name="Sun Y."/>
            <person name="Ma L."/>
            <person name="Shen B."/>
            <person name="Zhu C."/>
        </authorList>
    </citation>
    <scope>NUCLEOTIDE SEQUENCE [LARGE SCALE GENOMIC DNA]</scope>
</reference>
<evidence type="ECO:0000313" key="3">
    <source>
        <dbReference type="EnsemblMetazoa" id="ASIC021372-PA"/>
    </source>
</evidence>
<proteinExistence type="predicted"/>